<keyword evidence="2" id="KW-1185">Reference proteome</keyword>
<organism evidence="1 2">
    <name type="scientific">Daphnia magna</name>
    <dbReference type="NCBI Taxonomy" id="35525"/>
    <lineage>
        <taxon>Eukaryota</taxon>
        <taxon>Metazoa</taxon>
        <taxon>Ecdysozoa</taxon>
        <taxon>Arthropoda</taxon>
        <taxon>Crustacea</taxon>
        <taxon>Branchiopoda</taxon>
        <taxon>Diplostraca</taxon>
        <taxon>Cladocera</taxon>
        <taxon>Anomopoda</taxon>
        <taxon>Daphniidae</taxon>
        <taxon>Daphnia</taxon>
    </lineage>
</organism>
<accession>A0ABR0B1D3</accession>
<protein>
    <submittedName>
        <fullName evidence="1">Uncharacterized protein</fullName>
    </submittedName>
</protein>
<sequence>MAKEVRLPFDAALPYFPHSGFTLSPSFYFVSRQLNGHINTDIQLLLSFHMPLRKLGENNELMQS</sequence>
<dbReference type="EMBL" id="JAOYFB010000040">
    <property type="protein sequence ID" value="KAK4035512.1"/>
    <property type="molecule type" value="Genomic_DNA"/>
</dbReference>
<proteinExistence type="predicted"/>
<comment type="caution">
    <text evidence="1">The sequence shown here is derived from an EMBL/GenBank/DDBJ whole genome shotgun (WGS) entry which is preliminary data.</text>
</comment>
<evidence type="ECO:0000313" key="2">
    <source>
        <dbReference type="Proteomes" id="UP001234178"/>
    </source>
</evidence>
<evidence type="ECO:0000313" key="1">
    <source>
        <dbReference type="EMBL" id="KAK4035512.1"/>
    </source>
</evidence>
<reference evidence="1 2" key="1">
    <citation type="journal article" date="2023" name="Nucleic Acids Res.">
        <title>The hologenome of Daphnia magna reveals possible DNA methylation and microbiome-mediated evolution of the host genome.</title>
        <authorList>
            <person name="Chaturvedi A."/>
            <person name="Li X."/>
            <person name="Dhandapani V."/>
            <person name="Marshall H."/>
            <person name="Kissane S."/>
            <person name="Cuenca-Cambronero M."/>
            <person name="Asole G."/>
            <person name="Calvet F."/>
            <person name="Ruiz-Romero M."/>
            <person name="Marangio P."/>
            <person name="Guigo R."/>
            <person name="Rago D."/>
            <person name="Mirbahai L."/>
            <person name="Eastwood N."/>
            <person name="Colbourne J.K."/>
            <person name="Zhou J."/>
            <person name="Mallon E."/>
            <person name="Orsini L."/>
        </authorList>
    </citation>
    <scope>NUCLEOTIDE SEQUENCE [LARGE SCALE GENOMIC DNA]</scope>
    <source>
        <strain evidence="1">LRV0_1</strain>
    </source>
</reference>
<dbReference type="Proteomes" id="UP001234178">
    <property type="component" value="Unassembled WGS sequence"/>
</dbReference>
<gene>
    <name evidence="1" type="ORF">OUZ56_027598</name>
</gene>
<name>A0ABR0B1D3_9CRUS</name>